<evidence type="ECO:0000313" key="2">
    <source>
        <dbReference type="Proteomes" id="UP000694240"/>
    </source>
</evidence>
<dbReference type="AlphaFoldDB" id="A0A8T2A9W4"/>
<reference evidence="1 2" key="1">
    <citation type="submission" date="2020-12" db="EMBL/GenBank/DDBJ databases">
        <title>Concerted genomic and epigenomic changes stabilize Arabidopsis allopolyploids.</title>
        <authorList>
            <person name="Chen Z."/>
        </authorList>
    </citation>
    <scope>NUCLEOTIDE SEQUENCE [LARGE SCALE GENOMIC DNA]</scope>
    <source>
        <strain evidence="1">Allo738</strain>
        <tissue evidence="1">Leaf</tissue>
    </source>
</reference>
<evidence type="ECO:0000313" key="1">
    <source>
        <dbReference type="EMBL" id="KAG7568744.1"/>
    </source>
</evidence>
<dbReference type="Proteomes" id="UP000694240">
    <property type="component" value="Chromosome 9"/>
</dbReference>
<name>A0A8T2A9W4_9BRAS</name>
<protein>
    <submittedName>
        <fullName evidence="1">Uncharacterized protein</fullName>
    </submittedName>
</protein>
<organism evidence="1 2">
    <name type="scientific">Arabidopsis thaliana x Arabidopsis arenosa</name>
    <dbReference type="NCBI Taxonomy" id="1240361"/>
    <lineage>
        <taxon>Eukaryota</taxon>
        <taxon>Viridiplantae</taxon>
        <taxon>Streptophyta</taxon>
        <taxon>Embryophyta</taxon>
        <taxon>Tracheophyta</taxon>
        <taxon>Spermatophyta</taxon>
        <taxon>Magnoliopsida</taxon>
        <taxon>eudicotyledons</taxon>
        <taxon>Gunneridae</taxon>
        <taxon>Pentapetalae</taxon>
        <taxon>rosids</taxon>
        <taxon>malvids</taxon>
        <taxon>Brassicales</taxon>
        <taxon>Brassicaceae</taxon>
        <taxon>Camelineae</taxon>
        <taxon>Arabidopsis</taxon>
    </lineage>
</organism>
<keyword evidence="2" id="KW-1185">Reference proteome</keyword>
<proteinExistence type="predicted"/>
<sequence length="68" mass="7604">MQVMTYNSPQPADHLKSDEYISDPRLAAFAVPYITFTCGPLNMEHFDSVSKMASENFAYAPDARVLTT</sequence>
<gene>
    <name evidence="1" type="ORF">ISN45_Aa04g015380</name>
</gene>
<dbReference type="EMBL" id="JAEFBK010000009">
    <property type="protein sequence ID" value="KAG7568744.1"/>
    <property type="molecule type" value="Genomic_DNA"/>
</dbReference>
<accession>A0A8T2A9W4</accession>
<comment type="caution">
    <text evidence="1">The sequence shown here is derived from an EMBL/GenBank/DDBJ whole genome shotgun (WGS) entry which is preliminary data.</text>
</comment>